<keyword evidence="1" id="KW-0472">Membrane</keyword>
<feature type="transmembrane region" description="Helical" evidence="1">
    <location>
        <begin position="62"/>
        <end position="84"/>
    </location>
</feature>
<evidence type="ECO:0000313" key="2">
    <source>
        <dbReference type="EMBL" id="GEC75796.1"/>
    </source>
</evidence>
<sequence>MTESRRPAVVRGFAASSLAIFVALAGHVSGGGQMPGALGIAVPWVFSFMICVLLAGRSLSLIRLSISVAVSQFLFHTLFVLGTVTPSGVATPHVHGAPLVIPATVGVPEAVTADASMWLGHAIAALLTVAALHRGERLVLALRDLAVQVVRWLRRRVDHVLVLPVAPVAGGLRGRFDLERAVGLVLLATLRGRAPPLFAAI</sequence>
<gene>
    <name evidence="2" type="ORF">MLI01_19410</name>
</gene>
<feature type="transmembrane region" description="Helical" evidence="1">
    <location>
        <begin position="12"/>
        <end position="30"/>
    </location>
</feature>
<evidence type="ECO:0000256" key="1">
    <source>
        <dbReference type="SAM" id="Phobius"/>
    </source>
</evidence>
<name>A0A4Y4B5Y0_MICMQ</name>
<dbReference type="RefSeq" id="WP_141386771.1">
    <property type="nucleotide sequence ID" value="NZ_BJNQ01000011.1"/>
</dbReference>
<comment type="caution">
    <text evidence="2">The sequence shown here is derived from an EMBL/GenBank/DDBJ whole genome shotgun (WGS) entry which is preliminary data.</text>
</comment>
<feature type="transmembrane region" description="Helical" evidence="1">
    <location>
        <begin position="36"/>
        <end position="55"/>
    </location>
</feature>
<keyword evidence="1" id="KW-0812">Transmembrane</keyword>
<dbReference type="Proteomes" id="UP000317410">
    <property type="component" value="Unassembled WGS sequence"/>
</dbReference>
<accession>A0A4Y4B5Y0</accession>
<keyword evidence="1" id="KW-1133">Transmembrane helix</keyword>
<evidence type="ECO:0000313" key="3">
    <source>
        <dbReference type="Proteomes" id="UP000317410"/>
    </source>
</evidence>
<protein>
    <submittedName>
        <fullName evidence="2">Uncharacterized protein</fullName>
    </submittedName>
</protein>
<dbReference type="EMBL" id="BJNQ01000011">
    <property type="protein sequence ID" value="GEC75796.1"/>
    <property type="molecule type" value="Genomic_DNA"/>
</dbReference>
<reference evidence="2 3" key="1">
    <citation type="submission" date="2019-06" db="EMBL/GenBank/DDBJ databases">
        <title>Whole genome shotgun sequence of Microbacterium liquefaciens NBRC 15037.</title>
        <authorList>
            <person name="Hosoyama A."/>
            <person name="Uohara A."/>
            <person name="Ohji S."/>
            <person name="Ichikawa N."/>
        </authorList>
    </citation>
    <scope>NUCLEOTIDE SEQUENCE [LARGE SCALE GENOMIC DNA]</scope>
    <source>
        <strain evidence="2 3">NBRC 15037</strain>
    </source>
</reference>
<organism evidence="2 3">
    <name type="scientific">Microbacterium maritypicum</name>
    <name type="common">Microbacterium liquefaciens</name>
    <dbReference type="NCBI Taxonomy" id="33918"/>
    <lineage>
        <taxon>Bacteria</taxon>
        <taxon>Bacillati</taxon>
        <taxon>Actinomycetota</taxon>
        <taxon>Actinomycetes</taxon>
        <taxon>Micrococcales</taxon>
        <taxon>Microbacteriaceae</taxon>
        <taxon>Microbacterium</taxon>
    </lineage>
</organism>
<feature type="transmembrane region" description="Helical" evidence="1">
    <location>
        <begin position="115"/>
        <end position="133"/>
    </location>
</feature>
<proteinExistence type="predicted"/>
<dbReference type="AlphaFoldDB" id="A0A4Y4B5Y0"/>